<dbReference type="GO" id="GO:0006357">
    <property type="term" value="P:regulation of transcription by RNA polymerase II"/>
    <property type="evidence" value="ECO:0007669"/>
    <property type="project" value="TreeGrafter"/>
</dbReference>
<evidence type="ECO:0000259" key="14">
    <source>
        <dbReference type="PROSITE" id="PS50157"/>
    </source>
</evidence>
<evidence type="ECO:0000313" key="16">
    <source>
        <dbReference type="Proteomes" id="UP000515154"/>
    </source>
</evidence>
<evidence type="ECO:0000313" key="17">
    <source>
        <dbReference type="RefSeq" id="XP_036357205.1"/>
    </source>
</evidence>
<dbReference type="SMART" id="SM01047">
    <property type="entry name" value="C1_4"/>
    <property type="match status" value="1"/>
</dbReference>
<dbReference type="InterPro" id="IPR036465">
    <property type="entry name" value="vWFA_dom_sf"/>
</dbReference>
<keyword evidence="5 13" id="KW-0863">Zinc-finger</keyword>
<evidence type="ECO:0000256" key="1">
    <source>
        <dbReference type="ARBA" id="ARBA00004123"/>
    </source>
</evidence>
<name>A0A7E6EQI4_9MOLL</name>
<dbReference type="InterPro" id="IPR007198">
    <property type="entry name" value="Ssl1-like"/>
</dbReference>
<feature type="zinc finger region" description="C4-type" evidence="12">
    <location>
        <begin position="335"/>
        <end position="352"/>
    </location>
</feature>
<dbReference type="Pfam" id="PF07975">
    <property type="entry name" value="C1_4"/>
    <property type="match status" value="1"/>
</dbReference>
<dbReference type="Proteomes" id="UP000515154">
    <property type="component" value="Linkage group LG3"/>
</dbReference>
<gene>
    <name evidence="17" type="primary">LOC115209354</name>
</gene>
<dbReference type="NCBIfam" id="TIGR00622">
    <property type="entry name" value="ssl1"/>
    <property type="match status" value="1"/>
</dbReference>
<comment type="subcellular location">
    <subcellularLocation>
        <location evidence="1 11">Nucleus</location>
    </subcellularLocation>
</comment>
<dbReference type="SUPFAM" id="SSF57889">
    <property type="entry name" value="Cysteine-rich domain"/>
    <property type="match status" value="1"/>
</dbReference>
<comment type="similarity">
    <text evidence="2 11">Belongs to the GTF2H2 family.</text>
</comment>
<evidence type="ECO:0000256" key="7">
    <source>
        <dbReference type="ARBA" id="ARBA00023015"/>
    </source>
</evidence>
<keyword evidence="6 11" id="KW-0862">Zinc</keyword>
<dbReference type="InterPro" id="IPR013083">
    <property type="entry name" value="Znf_RING/FYVE/PHD"/>
</dbReference>
<dbReference type="Gene3D" id="3.40.50.410">
    <property type="entry name" value="von Willebrand factor, type A domain"/>
    <property type="match status" value="1"/>
</dbReference>
<dbReference type="Pfam" id="PF04056">
    <property type="entry name" value="Ssl1"/>
    <property type="match status" value="1"/>
</dbReference>
<evidence type="ECO:0000256" key="2">
    <source>
        <dbReference type="ARBA" id="ARBA00006092"/>
    </source>
</evidence>
<keyword evidence="8 11" id="KW-0804">Transcription</keyword>
<dbReference type="PROSITE" id="PS50157">
    <property type="entry name" value="ZINC_FINGER_C2H2_2"/>
    <property type="match status" value="1"/>
</dbReference>
<sequence>MLVVGTRSKDASRTIITKFSSQIFSLKVISSWHSPLSSGEKLHNMADDDENLYRWETAYERTWEAIKEDEAGSLQASVAEITQKTKRRRLLERISNVRLGMMRHLFLIIDMSEAMVDPDLKPNRLAATVKLAENFIEEYFDQNPISQLGIIVTRKKRAEKVTELGGNPRRHVAALVAVSKNPCQGEPSLQNSIEMAAQTLKQMPSHASREILIIFGSLTTCDPGDILNTIKTVKESSIRCSVIGLSAEVRVCRKLTAETKGDYRIILDESHFKDLLNGHVIPPPASGNTESSLIRMGFPHHQQSMDKDKEDRPSMCMCHLDDKASQNFSSGGYFCPQCRSKYCELPVECKACALTLVSAPHLARSYHHLFPLANFKEVVATEAVSDKPQFCYGCQISLKEKNIYICTKCDQNFCIDCDLFAHETLHCCPGCSSSRSTQQIGLMESFT</sequence>
<dbReference type="SMART" id="SM00327">
    <property type="entry name" value="VWA"/>
    <property type="match status" value="1"/>
</dbReference>
<dbReference type="InterPro" id="IPR013087">
    <property type="entry name" value="Znf_C2H2_type"/>
</dbReference>
<evidence type="ECO:0000256" key="11">
    <source>
        <dbReference type="PIRNR" id="PIRNR015919"/>
    </source>
</evidence>
<keyword evidence="4" id="KW-0227">DNA damage</keyword>
<dbReference type="Gene3D" id="3.30.40.10">
    <property type="entry name" value="Zinc/RING finger domain, C3HC4 (zinc finger)"/>
    <property type="match status" value="1"/>
</dbReference>
<keyword evidence="10 11" id="KW-0539">Nucleus</keyword>
<dbReference type="PANTHER" id="PTHR12695:SF2">
    <property type="entry name" value="GENERAL TRANSCRIPTION FACTOR IIH SUBUNIT 2-RELATED"/>
    <property type="match status" value="1"/>
</dbReference>
<dbReference type="GO" id="GO:0006351">
    <property type="term" value="P:DNA-templated transcription"/>
    <property type="evidence" value="ECO:0007669"/>
    <property type="project" value="InterPro"/>
</dbReference>
<dbReference type="CDD" id="cd01453">
    <property type="entry name" value="vWA_transcription_factor_IIH_type"/>
    <property type="match status" value="1"/>
</dbReference>
<dbReference type="SUPFAM" id="SSF53300">
    <property type="entry name" value="vWA-like"/>
    <property type="match status" value="1"/>
</dbReference>
<dbReference type="FunFam" id="3.40.50.410:FF:000015">
    <property type="entry name" value="General transcription factor IIH subunit 2"/>
    <property type="match status" value="1"/>
</dbReference>
<evidence type="ECO:0000256" key="4">
    <source>
        <dbReference type="ARBA" id="ARBA00022763"/>
    </source>
</evidence>
<protein>
    <recommendedName>
        <fullName evidence="11">General transcription factor IIH subunit</fullName>
    </recommendedName>
</protein>
<feature type="domain" description="VWFA" evidence="15">
    <location>
        <begin position="104"/>
        <end position="280"/>
    </location>
</feature>
<keyword evidence="16" id="KW-1185">Reference proteome</keyword>
<dbReference type="PIRSF" id="PIRSF015919">
    <property type="entry name" value="TFIIH_SSL1"/>
    <property type="match status" value="1"/>
</dbReference>
<dbReference type="AlphaFoldDB" id="A0A7E6EQI4"/>
<evidence type="ECO:0000256" key="10">
    <source>
        <dbReference type="ARBA" id="ARBA00023242"/>
    </source>
</evidence>
<evidence type="ECO:0000256" key="3">
    <source>
        <dbReference type="ARBA" id="ARBA00022723"/>
    </source>
</evidence>
<dbReference type="GO" id="GO:0008270">
    <property type="term" value="F:zinc ion binding"/>
    <property type="evidence" value="ECO:0007669"/>
    <property type="project" value="UniProtKB-UniRule"/>
</dbReference>
<evidence type="ECO:0000256" key="12">
    <source>
        <dbReference type="PIRSR" id="PIRSR015919-1"/>
    </source>
</evidence>
<evidence type="ECO:0000256" key="6">
    <source>
        <dbReference type="ARBA" id="ARBA00022833"/>
    </source>
</evidence>
<keyword evidence="9" id="KW-0234">DNA repair</keyword>
<keyword evidence="7 11" id="KW-0805">Transcription regulation</keyword>
<dbReference type="PROSITE" id="PS50234">
    <property type="entry name" value="VWFA"/>
    <property type="match status" value="1"/>
</dbReference>
<evidence type="ECO:0000256" key="9">
    <source>
        <dbReference type="ARBA" id="ARBA00023204"/>
    </source>
</evidence>
<proteinExistence type="inferred from homology"/>
<reference evidence="17" key="1">
    <citation type="submission" date="2025-08" db="UniProtKB">
        <authorList>
            <consortium name="RefSeq"/>
        </authorList>
    </citation>
    <scope>IDENTIFICATION</scope>
</reference>
<dbReference type="GO" id="GO:0000439">
    <property type="term" value="C:transcription factor TFIIH core complex"/>
    <property type="evidence" value="ECO:0007669"/>
    <property type="project" value="InterPro"/>
</dbReference>
<organism evidence="16 17">
    <name type="scientific">Octopus sinensis</name>
    <name type="common">East Asian common octopus</name>
    <dbReference type="NCBI Taxonomy" id="2607531"/>
    <lineage>
        <taxon>Eukaryota</taxon>
        <taxon>Metazoa</taxon>
        <taxon>Spiralia</taxon>
        <taxon>Lophotrochozoa</taxon>
        <taxon>Mollusca</taxon>
        <taxon>Cephalopoda</taxon>
        <taxon>Coleoidea</taxon>
        <taxon>Octopodiformes</taxon>
        <taxon>Octopoda</taxon>
        <taxon>Incirrata</taxon>
        <taxon>Octopodidae</taxon>
        <taxon>Octopus</taxon>
    </lineage>
</organism>
<feature type="domain" description="C2H2-type" evidence="14">
    <location>
        <begin position="404"/>
        <end position="426"/>
    </location>
</feature>
<accession>A0A7E6EQI4</accession>
<evidence type="ECO:0000256" key="8">
    <source>
        <dbReference type="ARBA" id="ARBA00023163"/>
    </source>
</evidence>
<dbReference type="InterPro" id="IPR004595">
    <property type="entry name" value="TFIIH_C1-like_dom"/>
</dbReference>
<dbReference type="GO" id="GO:0006289">
    <property type="term" value="P:nucleotide-excision repair"/>
    <property type="evidence" value="ECO:0007669"/>
    <property type="project" value="UniProtKB-UniRule"/>
</dbReference>
<dbReference type="PANTHER" id="PTHR12695">
    <property type="entry name" value="GENERAL TRANSCRIPTION FACTOR IIH SUBUNIT 2"/>
    <property type="match status" value="1"/>
</dbReference>
<evidence type="ECO:0000256" key="13">
    <source>
        <dbReference type="PROSITE-ProRule" id="PRU00042"/>
    </source>
</evidence>
<dbReference type="GO" id="GO:0005675">
    <property type="term" value="C:transcription factor TFIIH holo complex"/>
    <property type="evidence" value="ECO:0007669"/>
    <property type="project" value="UniProtKB-UniRule"/>
</dbReference>
<dbReference type="InterPro" id="IPR046349">
    <property type="entry name" value="C1-like_sf"/>
</dbReference>
<evidence type="ECO:0000256" key="5">
    <source>
        <dbReference type="ARBA" id="ARBA00022771"/>
    </source>
</evidence>
<dbReference type="InterPro" id="IPR012170">
    <property type="entry name" value="TFIIH_SSL1/p44"/>
</dbReference>
<evidence type="ECO:0000259" key="15">
    <source>
        <dbReference type="PROSITE" id="PS50234"/>
    </source>
</evidence>
<dbReference type="InterPro" id="IPR002035">
    <property type="entry name" value="VWF_A"/>
</dbReference>
<dbReference type="RefSeq" id="XP_036357205.1">
    <property type="nucleotide sequence ID" value="XM_036501312.1"/>
</dbReference>
<dbReference type="PROSITE" id="PS00028">
    <property type="entry name" value="ZINC_FINGER_C2H2_1"/>
    <property type="match status" value="1"/>
</dbReference>
<keyword evidence="3 11" id="KW-0479">Metal-binding</keyword>